<feature type="signal peptide" evidence="1">
    <location>
        <begin position="1"/>
        <end position="28"/>
    </location>
</feature>
<keyword evidence="4" id="KW-1185">Reference proteome</keyword>
<comment type="caution">
    <text evidence="3">The sequence shown here is derived from an EMBL/GenBank/DDBJ whole genome shotgun (WGS) entry which is preliminary data.</text>
</comment>
<feature type="domain" description="YtkA-like" evidence="2">
    <location>
        <begin position="29"/>
        <end position="114"/>
    </location>
</feature>
<accession>A0A327L705</accession>
<keyword evidence="1" id="KW-0732">Signal</keyword>
<evidence type="ECO:0000256" key="1">
    <source>
        <dbReference type="SAM" id="SignalP"/>
    </source>
</evidence>
<dbReference type="OrthoDB" id="7644867at2"/>
<proteinExistence type="predicted"/>
<reference evidence="3 4" key="1">
    <citation type="submission" date="2017-07" db="EMBL/GenBank/DDBJ databases">
        <title>Draft Genome Sequences of Select Purple Nonsulfur Bacteria.</title>
        <authorList>
            <person name="Lasarre B."/>
            <person name="Mckinlay J.B."/>
        </authorList>
    </citation>
    <scope>NUCLEOTIDE SEQUENCE [LARGE SCALE GENOMIC DNA]</scope>
    <source>
        <strain evidence="3 4">DSM 5909</strain>
    </source>
</reference>
<sequence length="135" mass="14634">MTMLWKKCALLGALAALSWVVITSQVLADVKDYEFQLVQSEVKKADGAIVAVRLLNKKTGKPVPDAVIFAKRIDMAPDGMATMAEAIEQLPSTEPGVYRFKTNLSMAGRWQLSLGAKIQGEEGTVESKLVLKATP</sequence>
<feature type="chain" id="PRO_5016281889" evidence="1">
    <location>
        <begin position="29"/>
        <end position="135"/>
    </location>
</feature>
<protein>
    <submittedName>
        <fullName evidence="3">Heavy metal RND transporter</fullName>
    </submittedName>
</protein>
<evidence type="ECO:0000313" key="3">
    <source>
        <dbReference type="EMBL" id="RAI46137.1"/>
    </source>
</evidence>
<evidence type="ECO:0000259" key="2">
    <source>
        <dbReference type="Pfam" id="PF13115"/>
    </source>
</evidence>
<dbReference type="InterPro" id="IPR032693">
    <property type="entry name" value="YtkA-like_dom"/>
</dbReference>
<gene>
    <name evidence="3" type="ORF">CH341_00080</name>
</gene>
<dbReference type="EMBL" id="NPEX01000001">
    <property type="protein sequence ID" value="RAI46137.1"/>
    <property type="molecule type" value="Genomic_DNA"/>
</dbReference>
<organism evidence="3 4">
    <name type="scientific">Rhodoplanes roseus</name>
    <dbReference type="NCBI Taxonomy" id="29409"/>
    <lineage>
        <taxon>Bacteria</taxon>
        <taxon>Pseudomonadati</taxon>
        <taxon>Pseudomonadota</taxon>
        <taxon>Alphaproteobacteria</taxon>
        <taxon>Hyphomicrobiales</taxon>
        <taxon>Nitrobacteraceae</taxon>
        <taxon>Rhodoplanes</taxon>
    </lineage>
</organism>
<dbReference type="RefSeq" id="WP_111416997.1">
    <property type="nucleotide sequence ID" value="NZ_NPEX01000001.1"/>
</dbReference>
<dbReference type="Proteomes" id="UP000249130">
    <property type="component" value="Unassembled WGS sequence"/>
</dbReference>
<name>A0A327L705_9BRAD</name>
<evidence type="ECO:0000313" key="4">
    <source>
        <dbReference type="Proteomes" id="UP000249130"/>
    </source>
</evidence>
<dbReference type="AlphaFoldDB" id="A0A327L705"/>
<dbReference type="Pfam" id="PF13115">
    <property type="entry name" value="YtkA"/>
    <property type="match status" value="1"/>
</dbReference>